<evidence type="ECO:0000313" key="2">
    <source>
        <dbReference type="Proteomes" id="UP001165085"/>
    </source>
</evidence>
<dbReference type="InterPro" id="IPR005046">
    <property type="entry name" value="DUF285"/>
</dbReference>
<evidence type="ECO:0000313" key="1">
    <source>
        <dbReference type="EMBL" id="GMH80327.1"/>
    </source>
</evidence>
<accession>A0A9W7EIW3</accession>
<dbReference type="SUPFAM" id="SSF141571">
    <property type="entry name" value="Pentapeptide repeat-like"/>
    <property type="match status" value="1"/>
</dbReference>
<comment type="caution">
    <text evidence="1">The sequence shown here is derived from an EMBL/GenBank/DDBJ whole genome shotgun (WGS) entry which is preliminary data.</text>
</comment>
<dbReference type="Proteomes" id="UP001165085">
    <property type="component" value="Unassembled WGS sequence"/>
</dbReference>
<dbReference type="OrthoDB" id="416134at2759"/>
<gene>
    <name evidence="1" type="ORF">TrST_g6396</name>
</gene>
<dbReference type="AlphaFoldDB" id="A0A9W7EIW3"/>
<keyword evidence="2" id="KW-1185">Reference proteome</keyword>
<organism evidence="1 2">
    <name type="scientific">Triparma strigata</name>
    <dbReference type="NCBI Taxonomy" id="1606541"/>
    <lineage>
        <taxon>Eukaryota</taxon>
        <taxon>Sar</taxon>
        <taxon>Stramenopiles</taxon>
        <taxon>Ochrophyta</taxon>
        <taxon>Bolidophyceae</taxon>
        <taxon>Parmales</taxon>
        <taxon>Triparmaceae</taxon>
        <taxon>Triparma</taxon>
    </lineage>
</organism>
<dbReference type="InterPro" id="IPR011889">
    <property type="entry name" value="Liste_lipo_26"/>
</dbReference>
<protein>
    <recommendedName>
        <fullName evidence="3">BspA family leucine-rich repeat surface protein</fullName>
    </recommendedName>
</protein>
<dbReference type="EMBL" id="BRXY01000243">
    <property type="protein sequence ID" value="GMH80327.1"/>
    <property type="molecule type" value="Genomic_DNA"/>
</dbReference>
<dbReference type="NCBIfam" id="TIGR02167">
    <property type="entry name" value="Liste_lipo_26"/>
    <property type="match status" value="4"/>
</dbReference>
<sequence>MTVATLKAKLDATFINYKSNSKKADLSTLLLETMEARSKIPRLNEDVQGYIVSFLSGFDSLHMATQLARGFRLRAKPRFDSMLKRSDADIKVAAKAWCEDVEAAREIYGPISIWNTSEVTDMRDLFAADEFGAGEMAELFKEDISKWDVSNVTAIESMFYKAKAFNGDLSSWDVSNVTTMESMFYEASASNGDLSSWNVSNVTTMREMLWAASAFNGDLSSWNVSNVTDMRSMFNEAKAFNKDTIKNWNLEGKNLGRDLFESP</sequence>
<proteinExistence type="predicted"/>
<dbReference type="InterPro" id="IPR036361">
    <property type="entry name" value="SAP_dom_sf"/>
</dbReference>
<evidence type="ECO:0008006" key="3">
    <source>
        <dbReference type="Google" id="ProtNLM"/>
    </source>
</evidence>
<dbReference type="Gene3D" id="1.10.720.30">
    <property type="entry name" value="SAP domain"/>
    <property type="match status" value="1"/>
</dbReference>
<reference evidence="2" key="1">
    <citation type="journal article" date="2023" name="Commun. Biol.">
        <title>Genome analysis of Parmales, the sister group of diatoms, reveals the evolutionary specialization of diatoms from phago-mixotrophs to photoautotrophs.</title>
        <authorList>
            <person name="Ban H."/>
            <person name="Sato S."/>
            <person name="Yoshikawa S."/>
            <person name="Yamada K."/>
            <person name="Nakamura Y."/>
            <person name="Ichinomiya M."/>
            <person name="Sato N."/>
            <person name="Blanc-Mathieu R."/>
            <person name="Endo H."/>
            <person name="Kuwata A."/>
            <person name="Ogata H."/>
        </authorList>
    </citation>
    <scope>NUCLEOTIDE SEQUENCE [LARGE SCALE GENOMIC DNA]</scope>
    <source>
        <strain evidence="2">NIES 3701</strain>
    </source>
</reference>
<name>A0A9W7EIW3_9STRA</name>
<dbReference type="Pfam" id="PF03382">
    <property type="entry name" value="DUF285"/>
    <property type="match status" value="1"/>
</dbReference>